<keyword evidence="2" id="KW-1185">Reference proteome</keyword>
<evidence type="ECO:0000313" key="1">
    <source>
        <dbReference type="EMBL" id="MPC60625.1"/>
    </source>
</evidence>
<dbReference type="AlphaFoldDB" id="A0A5B7GTC5"/>
<evidence type="ECO:0000313" key="2">
    <source>
        <dbReference type="Proteomes" id="UP000324222"/>
    </source>
</evidence>
<gene>
    <name evidence="1" type="ORF">E2C01_054678</name>
</gene>
<sequence>MRALRSEGSPSARVRILSTVRVPSEHCHPLHIHRNASVLFPIQVTDPFISKHSPPRTRQCPQRFPVIEYRSLF</sequence>
<protein>
    <submittedName>
        <fullName evidence="1">Uncharacterized protein</fullName>
    </submittedName>
</protein>
<name>A0A5B7GTC5_PORTR</name>
<dbReference type="EMBL" id="VSRR010017729">
    <property type="protein sequence ID" value="MPC60625.1"/>
    <property type="molecule type" value="Genomic_DNA"/>
</dbReference>
<dbReference type="Proteomes" id="UP000324222">
    <property type="component" value="Unassembled WGS sequence"/>
</dbReference>
<comment type="caution">
    <text evidence="1">The sequence shown here is derived from an EMBL/GenBank/DDBJ whole genome shotgun (WGS) entry which is preliminary data.</text>
</comment>
<organism evidence="1 2">
    <name type="scientific">Portunus trituberculatus</name>
    <name type="common">Swimming crab</name>
    <name type="synonym">Neptunus trituberculatus</name>
    <dbReference type="NCBI Taxonomy" id="210409"/>
    <lineage>
        <taxon>Eukaryota</taxon>
        <taxon>Metazoa</taxon>
        <taxon>Ecdysozoa</taxon>
        <taxon>Arthropoda</taxon>
        <taxon>Crustacea</taxon>
        <taxon>Multicrustacea</taxon>
        <taxon>Malacostraca</taxon>
        <taxon>Eumalacostraca</taxon>
        <taxon>Eucarida</taxon>
        <taxon>Decapoda</taxon>
        <taxon>Pleocyemata</taxon>
        <taxon>Brachyura</taxon>
        <taxon>Eubrachyura</taxon>
        <taxon>Portunoidea</taxon>
        <taxon>Portunidae</taxon>
        <taxon>Portuninae</taxon>
        <taxon>Portunus</taxon>
    </lineage>
</organism>
<accession>A0A5B7GTC5</accession>
<proteinExistence type="predicted"/>
<reference evidence="1 2" key="1">
    <citation type="submission" date="2019-05" db="EMBL/GenBank/DDBJ databases">
        <title>Another draft genome of Portunus trituberculatus and its Hox gene families provides insights of decapod evolution.</title>
        <authorList>
            <person name="Jeong J.-H."/>
            <person name="Song I."/>
            <person name="Kim S."/>
            <person name="Choi T."/>
            <person name="Kim D."/>
            <person name="Ryu S."/>
            <person name="Kim W."/>
        </authorList>
    </citation>
    <scope>NUCLEOTIDE SEQUENCE [LARGE SCALE GENOMIC DNA]</scope>
    <source>
        <tissue evidence="1">Muscle</tissue>
    </source>
</reference>